<evidence type="ECO:0000313" key="4">
    <source>
        <dbReference type="EMBL" id="CAD8380216.1"/>
    </source>
</evidence>
<dbReference type="PROSITE" id="PS50294">
    <property type="entry name" value="WD_REPEATS_REGION"/>
    <property type="match status" value="1"/>
</dbReference>
<dbReference type="GO" id="GO:0051015">
    <property type="term" value="F:actin filament binding"/>
    <property type="evidence" value="ECO:0007669"/>
    <property type="project" value="TreeGrafter"/>
</dbReference>
<dbReference type="SUPFAM" id="SSF50978">
    <property type="entry name" value="WD40 repeat-like"/>
    <property type="match status" value="1"/>
</dbReference>
<dbReference type="Gene3D" id="2.130.10.10">
    <property type="entry name" value="YVTN repeat-like/Quinoprotein amine dehydrogenase"/>
    <property type="match status" value="1"/>
</dbReference>
<dbReference type="GO" id="GO:0030042">
    <property type="term" value="P:actin filament depolymerization"/>
    <property type="evidence" value="ECO:0007669"/>
    <property type="project" value="TreeGrafter"/>
</dbReference>
<dbReference type="PANTHER" id="PTHR19856:SF0">
    <property type="entry name" value="WD REPEAT-CONTAINING PROTEIN 1"/>
    <property type="match status" value="1"/>
</dbReference>
<dbReference type="PROSITE" id="PS50082">
    <property type="entry name" value="WD_REPEATS_2"/>
    <property type="match status" value="1"/>
</dbReference>
<dbReference type="EMBL" id="HBEJ01018756">
    <property type="protein sequence ID" value="CAD8380216.1"/>
    <property type="molecule type" value="Transcribed_RNA"/>
</dbReference>
<dbReference type="SMART" id="SM00320">
    <property type="entry name" value="WD40"/>
    <property type="match status" value="4"/>
</dbReference>
<proteinExistence type="predicted"/>
<dbReference type="AlphaFoldDB" id="A0A7S0FV43"/>
<dbReference type="InterPro" id="IPR001680">
    <property type="entry name" value="WD40_rpt"/>
</dbReference>
<sequence>MAKGTNLICCLTVKGALVLKDDEIVSDGVISLPYNALSVCVSADDGTVIIGGEDCKIRVYKVDMSQPSSVVLKEEHVIENGHLKAVHALELSHDGKMLASADVRDVCVWSVDDGWTPLVAKGRWCFHTQRITCLAWSKDDAVLASGGNDDSIYLWSLSKKMKRVHYPFAHRGGISALEFLDSGDNATSLVSSGSDACICQWDVTADIASKFG</sequence>
<dbReference type="InterPro" id="IPR015943">
    <property type="entry name" value="WD40/YVTN_repeat-like_dom_sf"/>
</dbReference>
<evidence type="ECO:0000256" key="1">
    <source>
        <dbReference type="ARBA" id="ARBA00022574"/>
    </source>
</evidence>
<keyword evidence="2" id="KW-0677">Repeat</keyword>
<feature type="repeat" description="WD" evidence="3">
    <location>
        <begin position="127"/>
        <end position="158"/>
    </location>
</feature>
<protein>
    <recommendedName>
        <fullName evidence="5">Anaphase-promoting complex subunit 4 WD40 domain-containing protein</fullName>
    </recommendedName>
</protein>
<reference evidence="4" key="1">
    <citation type="submission" date="2021-01" db="EMBL/GenBank/DDBJ databases">
        <authorList>
            <person name="Corre E."/>
            <person name="Pelletier E."/>
            <person name="Niang G."/>
            <person name="Scheremetjew M."/>
            <person name="Finn R."/>
            <person name="Kale V."/>
            <person name="Holt S."/>
            <person name="Cochrane G."/>
            <person name="Meng A."/>
            <person name="Brown T."/>
            <person name="Cohen L."/>
        </authorList>
    </citation>
    <scope>NUCLEOTIDE SEQUENCE</scope>
    <source>
        <strain evidence="4">CCMP3303</strain>
    </source>
</reference>
<dbReference type="Pfam" id="PF00400">
    <property type="entry name" value="WD40"/>
    <property type="match status" value="2"/>
</dbReference>
<name>A0A7S0FV43_9STRA</name>
<evidence type="ECO:0000256" key="3">
    <source>
        <dbReference type="PROSITE-ProRule" id="PRU00221"/>
    </source>
</evidence>
<evidence type="ECO:0000256" key="2">
    <source>
        <dbReference type="ARBA" id="ARBA00022737"/>
    </source>
</evidence>
<evidence type="ECO:0008006" key="5">
    <source>
        <dbReference type="Google" id="ProtNLM"/>
    </source>
</evidence>
<keyword evidence="1 3" id="KW-0853">WD repeat</keyword>
<dbReference type="PANTHER" id="PTHR19856">
    <property type="entry name" value="WD-REPEATCONTAINING PROTEIN WDR1"/>
    <property type="match status" value="1"/>
</dbReference>
<dbReference type="InterPro" id="IPR036322">
    <property type="entry name" value="WD40_repeat_dom_sf"/>
</dbReference>
<gene>
    <name evidence="4" type="ORF">MPOL1434_LOCUS10913</name>
</gene>
<dbReference type="GO" id="GO:0030864">
    <property type="term" value="C:cortical actin cytoskeleton"/>
    <property type="evidence" value="ECO:0007669"/>
    <property type="project" value="TreeGrafter"/>
</dbReference>
<accession>A0A7S0FV43</accession>
<organism evidence="4">
    <name type="scientific">Minutocellus polymorphus</name>
    <dbReference type="NCBI Taxonomy" id="265543"/>
    <lineage>
        <taxon>Eukaryota</taxon>
        <taxon>Sar</taxon>
        <taxon>Stramenopiles</taxon>
        <taxon>Ochrophyta</taxon>
        <taxon>Bacillariophyta</taxon>
        <taxon>Mediophyceae</taxon>
        <taxon>Cymatosirophycidae</taxon>
        <taxon>Cymatosirales</taxon>
        <taxon>Cymatosiraceae</taxon>
        <taxon>Minutocellus</taxon>
    </lineage>
</organism>